<feature type="non-terminal residue" evidence="3">
    <location>
        <position position="174"/>
    </location>
</feature>
<dbReference type="GeneID" id="106013316"/>
<dbReference type="Gene3D" id="2.20.20.160">
    <property type="match status" value="1"/>
</dbReference>
<gene>
    <name evidence="3" type="primary">LOC106013316</name>
</gene>
<organism evidence="2 3">
    <name type="scientific">Aplysia californica</name>
    <name type="common">California sea hare</name>
    <dbReference type="NCBI Taxonomy" id="6500"/>
    <lineage>
        <taxon>Eukaryota</taxon>
        <taxon>Metazoa</taxon>
        <taxon>Spiralia</taxon>
        <taxon>Lophotrochozoa</taxon>
        <taxon>Mollusca</taxon>
        <taxon>Gastropoda</taxon>
        <taxon>Heterobranchia</taxon>
        <taxon>Euthyneura</taxon>
        <taxon>Tectipleura</taxon>
        <taxon>Aplysiida</taxon>
        <taxon>Aplysioidea</taxon>
        <taxon>Aplysiidae</taxon>
        <taxon>Aplysia</taxon>
    </lineage>
</organism>
<dbReference type="RefSeq" id="XP_012944148.1">
    <property type="nucleotide sequence ID" value="XM_013088694.1"/>
</dbReference>
<keyword evidence="2" id="KW-1185">Reference proteome</keyword>
<evidence type="ECO:0000313" key="3">
    <source>
        <dbReference type="RefSeq" id="XP_012944148.1"/>
    </source>
</evidence>
<keyword evidence="1" id="KW-0732">Signal</keyword>
<accession>A0ABM1AAT8</accession>
<dbReference type="Proteomes" id="UP000694888">
    <property type="component" value="Unplaced"/>
</dbReference>
<reference evidence="3" key="1">
    <citation type="submission" date="2025-08" db="UniProtKB">
        <authorList>
            <consortium name="RefSeq"/>
        </authorList>
    </citation>
    <scope>IDENTIFICATION</scope>
</reference>
<feature type="signal peptide" evidence="1">
    <location>
        <begin position="1"/>
        <end position="22"/>
    </location>
</feature>
<sequence>MSTTQSHWIMLALLMGLIPAYSKKSSEVTPDCGGTHVCTTLMRYRDNTTVDEGNNCICREGPEACSKLWEESDPKSLTWQHYERAHWSVQYKFCTPVFAAKSVCRPGEMAAVVETDVKTWAPYVSTPRCVCEDGGQVKMMGWRREGGVWKYFYFCDKAECPVPSETLAGVSVCA</sequence>
<feature type="chain" id="PRO_5046531468" evidence="1">
    <location>
        <begin position="23"/>
        <end position="174"/>
    </location>
</feature>
<protein>
    <submittedName>
        <fullName evidence="3">Uncharacterized protein LOC106013316</fullName>
    </submittedName>
</protein>
<name>A0ABM1AAT8_APLCA</name>
<proteinExistence type="predicted"/>
<evidence type="ECO:0000313" key="2">
    <source>
        <dbReference type="Proteomes" id="UP000694888"/>
    </source>
</evidence>
<evidence type="ECO:0000256" key="1">
    <source>
        <dbReference type="SAM" id="SignalP"/>
    </source>
</evidence>